<proteinExistence type="inferred from homology"/>
<comment type="similarity">
    <text evidence="1">Belongs to the beta-lactamase family.</text>
</comment>
<keyword evidence="5" id="KW-1185">Reference proteome</keyword>
<dbReference type="SUPFAM" id="SSF56601">
    <property type="entry name" value="beta-lactamase/transpeptidase-like"/>
    <property type="match status" value="1"/>
</dbReference>
<dbReference type="InterPro" id="IPR012338">
    <property type="entry name" value="Beta-lactam/transpept-like"/>
</dbReference>
<evidence type="ECO:0000313" key="4">
    <source>
        <dbReference type="EMBL" id="KAK2616362.1"/>
    </source>
</evidence>
<protein>
    <recommendedName>
        <fullName evidence="3">Beta-lactamase-related domain-containing protein</fullName>
    </recommendedName>
</protein>
<dbReference type="Pfam" id="PF00144">
    <property type="entry name" value="Beta-lactamase"/>
    <property type="match status" value="1"/>
</dbReference>
<evidence type="ECO:0000313" key="5">
    <source>
        <dbReference type="Proteomes" id="UP001251528"/>
    </source>
</evidence>
<dbReference type="Gene3D" id="3.40.710.10">
    <property type="entry name" value="DD-peptidase/beta-lactamase superfamily"/>
    <property type="match status" value="1"/>
</dbReference>
<dbReference type="InterPro" id="IPR051478">
    <property type="entry name" value="Beta-lactamase-like_AB/R"/>
</dbReference>
<sequence>MPQNDDEQQAAAIGSNASAQAGTDSASPLNDEFDKIVMASLKEWNVPGVAIAIVDHDNVYSKGYGFASLPDVPATPDTLWYAGSATKTQTGATLAHLIDTKASPSLLNGWQTPISSILPDDFVVQNEWATQHLTLEDAACHRTGIGRHDMAILRDRDGKPATLRDQVRNLRHFRFTNEPRVQCEYSNLPWLALSYVIEKLAGKPLGEVIKKTVWDPLGMKSTYFDTDDAIAAPEHLSSGYAWDKDSERFNKLEQTTVREASGAGAMITSVNDLAKWLKCLLSESEPFSKAVHADIQLPRAMYRPVPGMGKDIVTYGIGVTRTVYRGQVYFEHGGTTEGHSADVIWLPGLKLGLVLMSNAAPTGNFMGATLARKIIDDKLGIPTKDRIDMNAYYHKVYDQMSGLKSELAVLVGRAEPPLPLPIDIGNYAGTYHDAGYGKIVLKEEAAPDKPEERILVARRLDVWFQHRLELHHVSGDWWVCFFRLLNNPGISVALPVDFRIGVDGKVSAMNIDFKNDMVGLDDGPVLFRRID</sequence>
<comment type="caution">
    <text evidence="4">The sequence shown here is derived from an EMBL/GenBank/DDBJ whole genome shotgun (WGS) entry which is preliminary data.</text>
</comment>
<reference evidence="4" key="1">
    <citation type="submission" date="2023-06" db="EMBL/GenBank/DDBJ databases">
        <title>Conoideocrella luteorostrata (Hypocreales: Clavicipitaceae), a potential biocontrol fungus for elongate hemlock scale in United States Christmas tree production areas.</title>
        <authorList>
            <person name="Barrett H."/>
            <person name="Lovett B."/>
            <person name="Macias A.M."/>
            <person name="Stajich J.E."/>
            <person name="Kasson M.T."/>
        </authorList>
    </citation>
    <scope>NUCLEOTIDE SEQUENCE</scope>
    <source>
        <strain evidence="4">ARSEF 14590</strain>
    </source>
</reference>
<dbReference type="AlphaFoldDB" id="A0AAJ0D0R7"/>
<evidence type="ECO:0000256" key="2">
    <source>
        <dbReference type="SAM" id="MobiDB-lite"/>
    </source>
</evidence>
<evidence type="ECO:0000259" key="3">
    <source>
        <dbReference type="Pfam" id="PF00144"/>
    </source>
</evidence>
<feature type="region of interest" description="Disordered" evidence="2">
    <location>
        <begin position="1"/>
        <end position="26"/>
    </location>
</feature>
<gene>
    <name evidence="4" type="ORF">QQS21_000796</name>
</gene>
<feature type="domain" description="Beta-lactamase-related" evidence="3">
    <location>
        <begin position="34"/>
        <end position="363"/>
    </location>
</feature>
<feature type="compositionally biased region" description="Low complexity" evidence="2">
    <location>
        <begin position="9"/>
        <end position="22"/>
    </location>
</feature>
<dbReference type="InterPro" id="IPR001466">
    <property type="entry name" value="Beta-lactam-related"/>
</dbReference>
<name>A0AAJ0D0R7_9HYPO</name>
<accession>A0AAJ0D0R7</accession>
<dbReference type="Proteomes" id="UP001251528">
    <property type="component" value="Unassembled WGS sequence"/>
</dbReference>
<organism evidence="4 5">
    <name type="scientific">Conoideocrella luteorostrata</name>
    <dbReference type="NCBI Taxonomy" id="1105319"/>
    <lineage>
        <taxon>Eukaryota</taxon>
        <taxon>Fungi</taxon>
        <taxon>Dikarya</taxon>
        <taxon>Ascomycota</taxon>
        <taxon>Pezizomycotina</taxon>
        <taxon>Sordariomycetes</taxon>
        <taxon>Hypocreomycetidae</taxon>
        <taxon>Hypocreales</taxon>
        <taxon>Clavicipitaceae</taxon>
        <taxon>Conoideocrella</taxon>
    </lineage>
</organism>
<dbReference type="EMBL" id="JASWJB010000007">
    <property type="protein sequence ID" value="KAK2616362.1"/>
    <property type="molecule type" value="Genomic_DNA"/>
</dbReference>
<dbReference type="PANTHER" id="PTHR22935:SF95">
    <property type="entry name" value="BETA-LACTAMASE-LIKE 1-RELATED"/>
    <property type="match status" value="1"/>
</dbReference>
<dbReference type="PANTHER" id="PTHR22935">
    <property type="entry name" value="PENICILLIN-BINDING PROTEIN"/>
    <property type="match status" value="1"/>
</dbReference>
<evidence type="ECO:0000256" key="1">
    <source>
        <dbReference type="ARBA" id="ARBA00038473"/>
    </source>
</evidence>